<sequence length="202" mass="22706">MNAYKSRTSTETDPLTLKECKQILLCLLSRSTPTALIIDALDECTRPQELLSELKELSAAMSKLGGACEVRLCMSSRDDVNLTRILTDCESISITPNAVAGDFEHFVNCYVELQCKRGHELGDEDNVALRERLVSSVLTQGQGGFRWAQLQLQYLLDQEVFNPRDLEQRLKRLESGQGKPVLNDAYNQLYTRKTGEDMGEIT</sequence>
<keyword evidence="4" id="KW-1185">Reference proteome</keyword>
<evidence type="ECO:0000313" key="4">
    <source>
        <dbReference type="Proteomes" id="UP001610446"/>
    </source>
</evidence>
<comment type="caution">
    <text evidence="3">The sequence shown here is derived from an EMBL/GenBank/DDBJ whole genome shotgun (WGS) entry which is preliminary data.</text>
</comment>
<feature type="domain" description="Nephrocystin 3-like N-terminal" evidence="2">
    <location>
        <begin position="10"/>
        <end position="77"/>
    </location>
</feature>
<reference evidence="3 4" key="1">
    <citation type="submission" date="2024-07" db="EMBL/GenBank/DDBJ databases">
        <title>Section-level genome sequencing and comparative genomics of Aspergillus sections Usti and Cavernicolus.</title>
        <authorList>
            <consortium name="Lawrence Berkeley National Laboratory"/>
            <person name="Nybo J.L."/>
            <person name="Vesth T.C."/>
            <person name="Theobald S."/>
            <person name="Frisvad J.C."/>
            <person name="Larsen T.O."/>
            <person name="Kjaerboelling I."/>
            <person name="Rothschild-Mancinelli K."/>
            <person name="Lyhne E.K."/>
            <person name="Kogle M.E."/>
            <person name="Barry K."/>
            <person name="Clum A."/>
            <person name="Na H."/>
            <person name="Ledsgaard L."/>
            <person name="Lin J."/>
            <person name="Lipzen A."/>
            <person name="Kuo A."/>
            <person name="Riley R."/>
            <person name="Mondo S."/>
            <person name="Labutti K."/>
            <person name="Haridas S."/>
            <person name="Pangalinan J."/>
            <person name="Salamov A.A."/>
            <person name="Simmons B.A."/>
            <person name="Magnuson J.K."/>
            <person name="Chen J."/>
            <person name="Drula E."/>
            <person name="Henrissat B."/>
            <person name="Wiebenga A."/>
            <person name="Lubbers R.J."/>
            <person name="Gomes A.C."/>
            <person name="Makela M.R."/>
            <person name="Stajich J."/>
            <person name="Grigoriev I.V."/>
            <person name="Mortensen U.H."/>
            <person name="De Vries R.P."/>
            <person name="Baker S.E."/>
            <person name="Andersen M.R."/>
        </authorList>
    </citation>
    <scope>NUCLEOTIDE SEQUENCE [LARGE SCALE GENOMIC DNA]</scope>
    <source>
        <strain evidence="3 4">CBS 123904</strain>
    </source>
</reference>
<gene>
    <name evidence="3" type="ORF">BJY01DRAFT_79704</name>
</gene>
<dbReference type="Pfam" id="PF24883">
    <property type="entry name" value="NPHP3_N"/>
    <property type="match status" value="1"/>
</dbReference>
<proteinExistence type="predicted"/>
<dbReference type="PANTHER" id="PTHR10039">
    <property type="entry name" value="AMELOGENIN"/>
    <property type="match status" value="1"/>
</dbReference>
<keyword evidence="1" id="KW-0677">Repeat</keyword>
<organism evidence="3 4">
    <name type="scientific">Aspergillus pseudoustus</name>
    <dbReference type="NCBI Taxonomy" id="1810923"/>
    <lineage>
        <taxon>Eukaryota</taxon>
        <taxon>Fungi</taxon>
        <taxon>Dikarya</taxon>
        <taxon>Ascomycota</taxon>
        <taxon>Pezizomycotina</taxon>
        <taxon>Eurotiomycetes</taxon>
        <taxon>Eurotiomycetidae</taxon>
        <taxon>Eurotiales</taxon>
        <taxon>Aspergillaceae</taxon>
        <taxon>Aspergillus</taxon>
        <taxon>Aspergillus subgen. Nidulantes</taxon>
    </lineage>
</organism>
<dbReference type="EMBL" id="JBFXLU010000211">
    <property type="protein sequence ID" value="KAL2834828.1"/>
    <property type="molecule type" value="Genomic_DNA"/>
</dbReference>
<evidence type="ECO:0000256" key="1">
    <source>
        <dbReference type="ARBA" id="ARBA00022737"/>
    </source>
</evidence>
<dbReference type="PANTHER" id="PTHR10039:SF16">
    <property type="entry name" value="GPI INOSITOL-DEACYLASE"/>
    <property type="match status" value="1"/>
</dbReference>
<name>A0ABR4J452_9EURO</name>
<accession>A0ABR4J452</accession>
<evidence type="ECO:0000313" key="3">
    <source>
        <dbReference type="EMBL" id="KAL2834828.1"/>
    </source>
</evidence>
<dbReference type="Proteomes" id="UP001610446">
    <property type="component" value="Unassembled WGS sequence"/>
</dbReference>
<protein>
    <recommendedName>
        <fullName evidence="2">Nephrocystin 3-like N-terminal domain-containing protein</fullName>
    </recommendedName>
</protein>
<evidence type="ECO:0000259" key="2">
    <source>
        <dbReference type="Pfam" id="PF24883"/>
    </source>
</evidence>
<dbReference type="InterPro" id="IPR056884">
    <property type="entry name" value="NPHP3-like_N"/>
</dbReference>